<dbReference type="Proteomes" id="UP001345691">
    <property type="component" value="Unassembled WGS sequence"/>
</dbReference>
<evidence type="ECO:0000259" key="9">
    <source>
        <dbReference type="PROSITE" id="PS50850"/>
    </source>
</evidence>
<dbReference type="InterPro" id="IPR020846">
    <property type="entry name" value="MFS_dom"/>
</dbReference>
<keyword evidence="6 8" id="KW-0472">Membrane</keyword>
<feature type="domain" description="Major facilitator superfamily (MFS) profile" evidence="9">
    <location>
        <begin position="1"/>
        <end position="390"/>
    </location>
</feature>
<feature type="transmembrane region" description="Helical" evidence="8">
    <location>
        <begin position="66"/>
        <end position="88"/>
    </location>
</feature>
<evidence type="ECO:0000256" key="2">
    <source>
        <dbReference type="ARBA" id="ARBA00010992"/>
    </source>
</evidence>
<evidence type="ECO:0000256" key="6">
    <source>
        <dbReference type="ARBA" id="ARBA00023136"/>
    </source>
</evidence>
<comment type="similarity">
    <text evidence="2">Belongs to the major facilitator superfamily. Sugar transporter (TC 2.A.1.1) family.</text>
</comment>
<dbReference type="EMBL" id="JAVRRF010000008">
    <property type="protein sequence ID" value="KAK5062335.1"/>
    <property type="molecule type" value="Genomic_DNA"/>
</dbReference>
<accession>A0ABR0JEJ9</accession>
<evidence type="ECO:0000313" key="10">
    <source>
        <dbReference type="EMBL" id="KAK5062335.1"/>
    </source>
</evidence>
<organism evidence="10 11">
    <name type="scientific">Exophiala sideris</name>
    <dbReference type="NCBI Taxonomy" id="1016849"/>
    <lineage>
        <taxon>Eukaryota</taxon>
        <taxon>Fungi</taxon>
        <taxon>Dikarya</taxon>
        <taxon>Ascomycota</taxon>
        <taxon>Pezizomycotina</taxon>
        <taxon>Eurotiomycetes</taxon>
        <taxon>Chaetothyriomycetidae</taxon>
        <taxon>Chaetothyriales</taxon>
        <taxon>Herpotrichiellaceae</taxon>
        <taxon>Exophiala</taxon>
    </lineage>
</organism>
<dbReference type="InterPro" id="IPR005829">
    <property type="entry name" value="Sugar_transporter_CS"/>
</dbReference>
<name>A0ABR0JEJ9_9EURO</name>
<dbReference type="InterPro" id="IPR003663">
    <property type="entry name" value="Sugar/inositol_transpt"/>
</dbReference>
<gene>
    <name evidence="10" type="ORF">LTR69_004693</name>
</gene>
<feature type="transmembrane region" description="Helical" evidence="8">
    <location>
        <begin position="42"/>
        <end position="60"/>
    </location>
</feature>
<dbReference type="PANTHER" id="PTHR48022:SF11">
    <property type="entry name" value="MONOSACCHARIDE TRANSPORTER (HXT8), PUTATIVE (AFU_ORTHOLOGUE AFUA_2G08120)-RELATED"/>
    <property type="match status" value="1"/>
</dbReference>
<dbReference type="Pfam" id="PF00083">
    <property type="entry name" value="Sugar_tr"/>
    <property type="match status" value="1"/>
</dbReference>
<dbReference type="InterPro" id="IPR050360">
    <property type="entry name" value="MFS_Sugar_Transporters"/>
</dbReference>
<reference evidence="10 11" key="1">
    <citation type="submission" date="2023-08" db="EMBL/GenBank/DDBJ databases">
        <title>Black Yeasts Isolated from many extreme environments.</title>
        <authorList>
            <person name="Coleine C."/>
            <person name="Stajich J.E."/>
            <person name="Selbmann L."/>
        </authorList>
    </citation>
    <scope>NUCLEOTIDE SEQUENCE [LARGE SCALE GENOMIC DNA]</scope>
    <source>
        <strain evidence="10 11">CCFEE 6328</strain>
    </source>
</reference>
<feature type="transmembrane region" description="Helical" evidence="8">
    <location>
        <begin position="137"/>
        <end position="154"/>
    </location>
</feature>
<dbReference type="PANTHER" id="PTHR48022">
    <property type="entry name" value="PLASTIDIC GLUCOSE TRANSPORTER 4"/>
    <property type="match status" value="1"/>
</dbReference>
<comment type="subcellular location">
    <subcellularLocation>
        <location evidence="1">Membrane</location>
        <topology evidence="1">Multi-pass membrane protein</topology>
    </subcellularLocation>
</comment>
<feature type="transmembrane region" description="Helical" evidence="8">
    <location>
        <begin position="225"/>
        <end position="251"/>
    </location>
</feature>
<feature type="compositionally biased region" description="Basic and acidic residues" evidence="7">
    <location>
        <begin position="422"/>
        <end position="440"/>
    </location>
</feature>
<keyword evidence="5 8" id="KW-1133">Transmembrane helix</keyword>
<feature type="transmembrane region" description="Helical" evidence="8">
    <location>
        <begin position="12"/>
        <end position="30"/>
    </location>
</feature>
<feature type="transmembrane region" description="Helical" evidence="8">
    <location>
        <begin position="271"/>
        <end position="290"/>
    </location>
</feature>
<evidence type="ECO:0000313" key="11">
    <source>
        <dbReference type="Proteomes" id="UP001345691"/>
    </source>
</evidence>
<evidence type="ECO:0000256" key="4">
    <source>
        <dbReference type="ARBA" id="ARBA00022692"/>
    </source>
</evidence>
<feature type="transmembrane region" description="Helical" evidence="8">
    <location>
        <begin position="365"/>
        <end position="385"/>
    </location>
</feature>
<protein>
    <recommendedName>
        <fullName evidence="9">Major facilitator superfamily (MFS) profile domain-containing protein</fullName>
    </recommendedName>
</protein>
<evidence type="ECO:0000256" key="5">
    <source>
        <dbReference type="ARBA" id="ARBA00022989"/>
    </source>
</evidence>
<evidence type="ECO:0000256" key="3">
    <source>
        <dbReference type="ARBA" id="ARBA00022448"/>
    </source>
</evidence>
<dbReference type="SUPFAM" id="SSF103473">
    <property type="entry name" value="MFS general substrate transporter"/>
    <property type="match status" value="1"/>
</dbReference>
<evidence type="ECO:0000256" key="1">
    <source>
        <dbReference type="ARBA" id="ARBA00004141"/>
    </source>
</evidence>
<dbReference type="InterPro" id="IPR036259">
    <property type="entry name" value="MFS_trans_sf"/>
</dbReference>
<evidence type="ECO:0000256" key="8">
    <source>
        <dbReference type="SAM" id="Phobius"/>
    </source>
</evidence>
<dbReference type="PROSITE" id="PS00216">
    <property type="entry name" value="SUGAR_TRANSPORT_1"/>
    <property type="match status" value="1"/>
</dbReference>
<dbReference type="InterPro" id="IPR005828">
    <property type="entry name" value="MFS_sugar_transport-like"/>
</dbReference>
<keyword evidence="3" id="KW-0813">Transport</keyword>
<evidence type="ECO:0000256" key="7">
    <source>
        <dbReference type="SAM" id="MobiDB-lite"/>
    </source>
</evidence>
<comment type="caution">
    <text evidence="10">The sequence shown here is derived from an EMBL/GenBank/DDBJ whole genome shotgun (WGS) entry which is preliminary data.</text>
</comment>
<keyword evidence="11" id="KW-1185">Reference proteome</keyword>
<proteinExistence type="inferred from homology"/>
<dbReference type="Gene3D" id="1.20.1250.20">
    <property type="entry name" value="MFS general substrate transporter like domains"/>
    <property type="match status" value="1"/>
</dbReference>
<dbReference type="PRINTS" id="PR00171">
    <property type="entry name" value="SUGRTRNSPORT"/>
</dbReference>
<feature type="transmembrane region" description="Helical" evidence="8">
    <location>
        <begin position="297"/>
        <end position="317"/>
    </location>
</feature>
<feature type="region of interest" description="Disordered" evidence="7">
    <location>
        <begin position="420"/>
        <end position="440"/>
    </location>
</feature>
<feature type="transmembrane region" description="Helical" evidence="8">
    <location>
        <begin position="100"/>
        <end position="125"/>
    </location>
</feature>
<dbReference type="PROSITE" id="PS00217">
    <property type="entry name" value="SUGAR_TRANSPORT_2"/>
    <property type="match status" value="1"/>
</dbReference>
<sequence>MKLAKASNATQLVGAVNGVYIAGALIGSLLSSISSDVLGRRMSVFVSAFVAILGGALQAGSVHIGMFIAARLVAGLGIGSLFAAVPLYQSEISPPSVRGLLVGLHGIGISLGTILCNWIGFGFYFVKARGSQWRVPLAIQCLFTLALAIGIWFLPESPRWLINQDRHDDALRVLNRLHRNKDDPGNTFAHKEYLQIKEQHDEDERNKVTWAQMWLVRSYRRRSAAAFFIMFGSQMTATLLVSGCWANITIIGNTINAFTVDRMGRVLALKIGWTGDACAMIGIVVCLARFEATGSHGSAVAAVFFLYLHIAFYAGFVDVTTYVYTSEIFPNNIRGKGMSLAVSAYFTALVIQLDSAPTALAHIGWRLILIYLCCLAICIPILFVFCPETKGKSLEEIGVIFGDRHLHISLTSAETLQGTVHSSDKHNFPHAEDAHEHVEG</sequence>
<feature type="transmembrane region" description="Helical" evidence="8">
    <location>
        <begin position="337"/>
        <end position="353"/>
    </location>
</feature>
<keyword evidence="4 8" id="KW-0812">Transmembrane</keyword>
<dbReference type="PROSITE" id="PS50850">
    <property type="entry name" value="MFS"/>
    <property type="match status" value="1"/>
</dbReference>